<comment type="caution">
    <text evidence="7">The sequence shown here is derived from an EMBL/GenBank/DDBJ whole genome shotgun (WGS) entry which is preliminary data.</text>
</comment>
<name>A0A256G9U9_9HYPH</name>
<dbReference type="RefSeq" id="WP_167388077.1">
    <property type="nucleotide sequence ID" value="NZ_NNRL01000051.1"/>
</dbReference>
<evidence type="ECO:0000256" key="3">
    <source>
        <dbReference type="ARBA" id="ARBA00023172"/>
    </source>
</evidence>
<dbReference type="AlphaFoldDB" id="A0A256G9U9"/>
<accession>A0A256G9U9</accession>
<feature type="non-terminal residue" evidence="7">
    <location>
        <position position="70"/>
    </location>
</feature>
<feature type="active site" description="O-(5'-phospho-DNA)-serine intermediate" evidence="4 5">
    <location>
        <position position="24"/>
    </location>
</feature>
<dbReference type="InterPro" id="IPR006119">
    <property type="entry name" value="Resolv_N"/>
</dbReference>
<dbReference type="GO" id="GO:0015074">
    <property type="term" value="P:DNA integration"/>
    <property type="evidence" value="ECO:0007669"/>
    <property type="project" value="UniProtKB-KW"/>
</dbReference>
<proteinExistence type="predicted"/>
<dbReference type="Gene3D" id="3.40.50.1390">
    <property type="entry name" value="Resolvase, N-terminal catalytic domain"/>
    <property type="match status" value="1"/>
</dbReference>
<dbReference type="Pfam" id="PF00239">
    <property type="entry name" value="Resolvase"/>
    <property type="match status" value="1"/>
</dbReference>
<dbReference type="SUPFAM" id="SSF53041">
    <property type="entry name" value="Resolvase-like"/>
    <property type="match status" value="1"/>
</dbReference>
<dbReference type="EMBL" id="NNRL01000051">
    <property type="protein sequence ID" value="OYR23884.1"/>
    <property type="molecule type" value="Genomic_DNA"/>
</dbReference>
<protein>
    <submittedName>
        <fullName evidence="7">Resolvase, N terminal domain protein</fullName>
    </submittedName>
</protein>
<dbReference type="PROSITE" id="PS51736">
    <property type="entry name" value="RECOMBINASES_3"/>
    <property type="match status" value="1"/>
</dbReference>
<feature type="domain" description="Resolvase/invertase-type recombinase catalytic" evidence="6">
    <location>
        <begin position="16"/>
        <end position="70"/>
    </location>
</feature>
<evidence type="ECO:0000313" key="7">
    <source>
        <dbReference type="EMBL" id="OYR23884.1"/>
    </source>
</evidence>
<evidence type="ECO:0000256" key="5">
    <source>
        <dbReference type="PROSITE-ProRule" id="PRU10137"/>
    </source>
</evidence>
<sequence length="70" mass="7563">MALETQKQASRRPQGRLIGYARVSTDEQATEAQEIELRAAGCDVIVQEHGSGVSRVRPALSKLLRDVSAG</sequence>
<keyword evidence="1" id="KW-0229">DNA integration</keyword>
<keyword evidence="8" id="KW-1185">Reference proteome</keyword>
<keyword evidence="3" id="KW-0233">DNA recombination</keyword>
<dbReference type="GO" id="GO:0003677">
    <property type="term" value="F:DNA binding"/>
    <property type="evidence" value="ECO:0007669"/>
    <property type="project" value="UniProtKB-KW"/>
</dbReference>
<evidence type="ECO:0000256" key="4">
    <source>
        <dbReference type="PIRSR" id="PIRSR606118-50"/>
    </source>
</evidence>
<evidence type="ECO:0000256" key="1">
    <source>
        <dbReference type="ARBA" id="ARBA00022908"/>
    </source>
</evidence>
<dbReference type="InterPro" id="IPR036162">
    <property type="entry name" value="Resolvase-like_N_sf"/>
</dbReference>
<dbReference type="PROSITE" id="PS00397">
    <property type="entry name" value="RECOMBINASES_1"/>
    <property type="match status" value="1"/>
</dbReference>
<evidence type="ECO:0000256" key="2">
    <source>
        <dbReference type="ARBA" id="ARBA00023125"/>
    </source>
</evidence>
<keyword evidence="2" id="KW-0238">DNA-binding</keyword>
<dbReference type="GO" id="GO:0000150">
    <property type="term" value="F:DNA strand exchange activity"/>
    <property type="evidence" value="ECO:0007669"/>
    <property type="project" value="InterPro"/>
</dbReference>
<evidence type="ECO:0000313" key="8">
    <source>
        <dbReference type="Proteomes" id="UP000216478"/>
    </source>
</evidence>
<gene>
    <name evidence="7" type="ORF">CEV33_4679</name>
</gene>
<dbReference type="Proteomes" id="UP000216478">
    <property type="component" value="Unassembled WGS sequence"/>
</dbReference>
<organism evidence="7 8">
    <name type="scientific">Brucella grignonensis</name>
    <dbReference type="NCBI Taxonomy" id="94627"/>
    <lineage>
        <taxon>Bacteria</taxon>
        <taxon>Pseudomonadati</taxon>
        <taxon>Pseudomonadota</taxon>
        <taxon>Alphaproteobacteria</taxon>
        <taxon>Hyphomicrobiales</taxon>
        <taxon>Brucellaceae</taxon>
        <taxon>Brucella/Ochrobactrum group</taxon>
        <taxon>Brucella</taxon>
    </lineage>
</organism>
<evidence type="ECO:0000259" key="6">
    <source>
        <dbReference type="PROSITE" id="PS51736"/>
    </source>
</evidence>
<reference evidence="7 8" key="1">
    <citation type="submission" date="2017-07" db="EMBL/GenBank/DDBJ databases">
        <title>Phylogenetic study on the rhizospheric bacterium Ochrobactrum sp. A44.</title>
        <authorList>
            <person name="Krzyzanowska D.M."/>
            <person name="Ossowicki A."/>
            <person name="Rajewska M."/>
            <person name="Maciag T."/>
            <person name="Kaczynski Z."/>
            <person name="Czerwicka M."/>
            <person name="Jafra S."/>
        </authorList>
    </citation>
    <scope>NUCLEOTIDE SEQUENCE [LARGE SCALE GENOMIC DNA]</scope>
    <source>
        <strain evidence="7 8">OgA9a</strain>
    </source>
</reference>
<dbReference type="InterPro" id="IPR006118">
    <property type="entry name" value="Recombinase_CS"/>
</dbReference>